<protein>
    <submittedName>
        <fullName evidence="2">Uncharacterized protein</fullName>
    </submittedName>
</protein>
<dbReference type="AlphaFoldDB" id="A0AAN9SAJ8"/>
<feature type="compositionally biased region" description="Gly residues" evidence="1">
    <location>
        <begin position="181"/>
        <end position="190"/>
    </location>
</feature>
<name>A0AAN9SAJ8_PSOTE</name>
<keyword evidence="3" id="KW-1185">Reference proteome</keyword>
<accession>A0AAN9SAJ8</accession>
<evidence type="ECO:0000313" key="2">
    <source>
        <dbReference type="EMBL" id="KAK7390579.1"/>
    </source>
</evidence>
<comment type="caution">
    <text evidence="2">The sequence shown here is derived from an EMBL/GenBank/DDBJ whole genome shotgun (WGS) entry which is preliminary data.</text>
</comment>
<evidence type="ECO:0000313" key="3">
    <source>
        <dbReference type="Proteomes" id="UP001386955"/>
    </source>
</evidence>
<gene>
    <name evidence="2" type="ORF">VNO78_25888</name>
</gene>
<evidence type="ECO:0000256" key="1">
    <source>
        <dbReference type="SAM" id="MobiDB-lite"/>
    </source>
</evidence>
<sequence>MQVLMEPFSERGMEGMLASSLIPRVACDEAGPSHQRFVVENASLESSIRNRIARLEQDNNPYLLDKGRGVYWAQLKEEFQHVSSQREYSQLLDFESRDLEIQELKHECFSLFNRLLSQQTPATPRALALAKASFPFIGIWPAQTSMHPDRADRFLAPKSEGERDLVSPGIVAAGCRWPDGLGEGGKGKAGGDPNLE</sequence>
<dbReference type="Proteomes" id="UP001386955">
    <property type="component" value="Unassembled WGS sequence"/>
</dbReference>
<reference evidence="2 3" key="1">
    <citation type="submission" date="2024-01" db="EMBL/GenBank/DDBJ databases">
        <title>The genomes of 5 underutilized Papilionoideae crops provide insights into root nodulation and disease resistanc.</title>
        <authorList>
            <person name="Jiang F."/>
        </authorList>
    </citation>
    <scope>NUCLEOTIDE SEQUENCE [LARGE SCALE GENOMIC DNA]</scope>
    <source>
        <strain evidence="2">DUOXIRENSHENG_FW03</strain>
        <tissue evidence="2">Leaves</tissue>
    </source>
</reference>
<feature type="region of interest" description="Disordered" evidence="1">
    <location>
        <begin position="177"/>
        <end position="196"/>
    </location>
</feature>
<dbReference type="EMBL" id="JAYMYS010000006">
    <property type="protein sequence ID" value="KAK7390579.1"/>
    <property type="molecule type" value="Genomic_DNA"/>
</dbReference>
<proteinExistence type="predicted"/>
<organism evidence="2 3">
    <name type="scientific">Psophocarpus tetragonolobus</name>
    <name type="common">Winged bean</name>
    <name type="synonym">Dolichos tetragonolobus</name>
    <dbReference type="NCBI Taxonomy" id="3891"/>
    <lineage>
        <taxon>Eukaryota</taxon>
        <taxon>Viridiplantae</taxon>
        <taxon>Streptophyta</taxon>
        <taxon>Embryophyta</taxon>
        <taxon>Tracheophyta</taxon>
        <taxon>Spermatophyta</taxon>
        <taxon>Magnoliopsida</taxon>
        <taxon>eudicotyledons</taxon>
        <taxon>Gunneridae</taxon>
        <taxon>Pentapetalae</taxon>
        <taxon>rosids</taxon>
        <taxon>fabids</taxon>
        <taxon>Fabales</taxon>
        <taxon>Fabaceae</taxon>
        <taxon>Papilionoideae</taxon>
        <taxon>50 kb inversion clade</taxon>
        <taxon>NPAAA clade</taxon>
        <taxon>indigoferoid/millettioid clade</taxon>
        <taxon>Phaseoleae</taxon>
        <taxon>Psophocarpus</taxon>
    </lineage>
</organism>